<dbReference type="Pfam" id="PF14540">
    <property type="entry name" value="NTF-like"/>
    <property type="match status" value="1"/>
</dbReference>
<dbReference type="EMBL" id="JAYJLD010000014">
    <property type="protein sequence ID" value="MEB3102137.1"/>
    <property type="molecule type" value="Genomic_DNA"/>
</dbReference>
<proteinExistence type="predicted"/>
<dbReference type="InterPro" id="IPR041143">
    <property type="entry name" value="YgxA_HTH"/>
</dbReference>
<evidence type="ECO:0000259" key="2">
    <source>
        <dbReference type="Pfam" id="PF14540"/>
    </source>
</evidence>
<accession>A0ABU5ZJW1</accession>
<evidence type="ECO:0000313" key="5">
    <source>
        <dbReference type="EMBL" id="MEB3102137.1"/>
    </source>
</evidence>
<gene>
    <name evidence="5" type="ORF">VF724_10730</name>
</gene>
<feature type="domain" description="Nucleotidyltransferase-like" evidence="2">
    <location>
        <begin position="1"/>
        <end position="118"/>
    </location>
</feature>
<dbReference type="Pfam" id="PF18576">
    <property type="entry name" value="HTH_52"/>
    <property type="match status" value="1"/>
</dbReference>
<evidence type="ECO:0000259" key="4">
    <source>
        <dbReference type="Pfam" id="PF22339"/>
    </source>
</evidence>
<evidence type="ECO:0000256" key="1">
    <source>
        <dbReference type="SAM" id="Phobius"/>
    </source>
</evidence>
<protein>
    <submittedName>
        <fullName evidence="5">Nucleotidyltransferase-like protein</fullName>
    </submittedName>
</protein>
<evidence type="ECO:0000313" key="6">
    <source>
        <dbReference type="Proteomes" id="UP001310386"/>
    </source>
</evidence>
<dbReference type="InterPro" id="IPR043519">
    <property type="entry name" value="NT_sf"/>
</dbReference>
<dbReference type="Proteomes" id="UP001310386">
    <property type="component" value="Unassembled WGS sequence"/>
</dbReference>
<feature type="domain" description="YgxA-like helix-turn-helix" evidence="3">
    <location>
        <begin position="226"/>
        <end position="274"/>
    </location>
</feature>
<organism evidence="5 6">
    <name type="scientific">Ferviditalea candida</name>
    <dbReference type="NCBI Taxonomy" id="3108399"/>
    <lineage>
        <taxon>Bacteria</taxon>
        <taxon>Bacillati</taxon>
        <taxon>Bacillota</taxon>
        <taxon>Bacilli</taxon>
        <taxon>Bacillales</taxon>
        <taxon>Paenibacillaceae</taxon>
        <taxon>Ferviditalea</taxon>
    </lineage>
</organism>
<name>A0ABU5ZJW1_9BACL</name>
<dbReference type="Gene3D" id="1.20.120.330">
    <property type="entry name" value="Nucleotidyltransferases domain 2"/>
    <property type="match status" value="1"/>
</dbReference>
<keyword evidence="1" id="KW-1133">Transmembrane helix</keyword>
<sequence length="288" mass="33857">MDKIKNYVSRRYRNDHRIRSVLIVQTVGPFSPVIDGFDILLLIVSDDLSRKDFTTHYIKEGSRVQERWVNAEGLELWVLSGDNRSIIQWILQGDIILDRGDYLDKMKHRLLEFPLALREQKLLIEFSMFLRKYLLSKDYLREGQIFDAYSNVLEALFHWAHLAIIEAGYHPEVTVWQQIHRINAGVYKLYEELALSRETIEQRIELVLLACEFSVMAKMGKYCALLIRIMNSRSEPWTPMELVEHPELKGLHIEMVLVLHNLVKRHLIKEVAVADTEDIDHIQLKYSC</sequence>
<feature type="domain" description="YgxA-like substrate binding" evidence="4">
    <location>
        <begin position="120"/>
        <end position="218"/>
    </location>
</feature>
<dbReference type="RefSeq" id="WP_371754258.1">
    <property type="nucleotide sequence ID" value="NZ_JAYJLD010000014.1"/>
</dbReference>
<evidence type="ECO:0000259" key="3">
    <source>
        <dbReference type="Pfam" id="PF18576"/>
    </source>
</evidence>
<reference evidence="5" key="1">
    <citation type="submission" date="2023-12" db="EMBL/GenBank/DDBJ databases">
        <title>Fervidustalea candida gen. nov., sp. nov., a novel member of the family Paenibacillaceae isolated from a geothermal area.</title>
        <authorList>
            <person name="Li W.-J."/>
            <person name="Jiao J.-Y."/>
            <person name="Chen Y."/>
        </authorList>
    </citation>
    <scope>NUCLEOTIDE SEQUENCE</scope>
    <source>
        <strain evidence="5">SYSU GA230002</strain>
    </source>
</reference>
<dbReference type="InterPro" id="IPR029348">
    <property type="entry name" value="NTF-like"/>
</dbReference>
<dbReference type="InterPro" id="IPR054515">
    <property type="entry name" value="YgxA-like_substrate-bd"/>
</dbReference>
<keyword evidence="1" id="KW-0812">Transmembrane</keyword>
<keyword evidence="6" id="KW-1185">Reference proteome</keyword>
<comment type="caution">
    <text evidence="5">The sequence shown here is derived from an EMBL/GenBank/DDBJ whole genome shotgun (WGS) entry which is preliminary data.</text>
</comment>
<dbReference type="Pfam" id="PF22339">
    <property type="entry name" value="YgxA-like_sub_bind"/>
    <property type="match status" value="1"/>
</dbReference>
<keyword evidence="1" id="KW-0472">Membrane</keyword>
<feature type="transmembrane region" description="Helical" evidence="1">
    <location>
        <begin position="21"/>
        <end position="44"/>
    </location>
</feature>
<dbReference type="Gene3D" id="3.30.460.10">
    <property type="entry name" value="Beta Polymerase, domain 2"/>
    <property type="match status" value="1"/>
</dbReference>